<comment type="caution">
    <text evidence="1">The sequence shown here is derived from an EMBL/GenBank/DDBJ whole genome shotgun (WGS) entry which is preliminary data.</text>
</comment>
<gene>
    <name evidence="1" type="ORF">ACFSUQ_01555</name>
</gene>
<accession>A0ABW5RG26</accession>
<reference evidence="2" key="1">
    <citation type="journal article" date="2019" name="Int. J. Syst. Evol. Microbiol.">
        <title>The Global Catalogue of Microorganisms (GCM) 10K type strain sequencing project: providing services to taxonomists for standard genome sequencing and annotation.</title>
        <authorList>
            <consortium name="The Broad Institute Genomics Platform"/>
            <consortium name="The Broad Institute Genome Sequencing Center for Infectious Disease"/>
            <person name="Wu L."/>
            <person name="Ma J."/>
        </authorList>
    </citation>
    <scope>NUCLEOTIDE SEQUENCE [LARGE SCALE GENOMIC DNA]</scope>
    <source>
        <strain evidence="2">TISTR 1511</strain>
    </source>
</reference>
<name>A0ABW5RG26_9MICO</name>
<keyword evidence="2" id="KW-1185">Reference proteome</keyword>
<organism evidence="1 2">
    <name type="scientific">Gulosibacter bifidus</name>
    <dbReference type="NCBI Taxonomy" id="272239"/>
    <lineage>
        <taxon>Bacteria</taxon>
        <taxon>Bacillati</taxon>
        <taxon>Actinomycetota</taxon>
        <taxon>Actinomycetes</taxon>
        <taxon>Micrococcales</taxon>
        <taxon>Microbacteriaceae</taxon>
        <taxon>Gulosibacter</taxon>
    </lineage>
</organism>
<dbReference type="RefSeq" id="WP_066054852.1">
    <property type="nucleotide sequence ID" value="NZ_JBHUNF010000001.1"/>
</dbReference>
<dbReference type="Pfam" id="PF11343">
    <property type="entry name" value="DUF3145"/>
    <property type="match status" value="1"/>
</dbReference>
<dbReference type="InterPro" id="IPR021491">
    <property type="entry name" value="DUF3145"/>
</dbReference>
<dbReference type="EMBL" id="JBHUNF010000001">
    <property type="protein sequence ID" value="MFD2673993.1"/>
    <property type="molecule type" value="Genomic_DNA"/>
</dbReference>
<evidence type="ECO:0000313" key="1">
    <source>
        <dbReference type="EMBL" id="MFD2673993.1"/>
    </source>
</evidence>
<sequence>MAANTTQGVLYVHSAPRALCQHVEWGIGRALGEPVNLQWTSQPVIRGSVRATYTWRGTAGTAAAIASQLRGWEHLRFEVTEDASEGTDGGRWMHTPGLGIFYAQMDAAGNMVVPEDRIRYAMELAGGNATELHRELQLALGQAWDEELEPFRADGGDTSVVWMHRVG</sequence>
<proteinExistence type="predicted"/>
<protein>
    <submittedName>
        <fullName evidence="1">DUF3145 domain-containing protein</fullName>
    </submittedName>
</protein>
<dbReference type="Proteomes" id="UP001597453">
    <property type="component" value="Unassembled WGS sequence"/>
</dbReference>
<evidence type="ECO:0000313" key="2">
    <source>
        <dbReference type="Proteomes" id="UP001597453"/>
    </source>
</evidence>